<dbReference type="Gene3D" id="1.25.40.20">
    <property type="entry name" value="Ankyrin repeat-containing domain"/>
    <property type="match status" value="1"/>
</dbReference>
<dbReference type="SUPFAM" id="SSF101898">
    <property type="entry name" value="NHL repeat"/>
    <property type="match status" value="1"/>
</dbReference>
<dbReference type="Gene3D" id="3.90.176.10">
    <property type="entry name" value="Toxin ADP-ribosyltransferase, Chain A, domain 1"/>
    <property type="match status" value="1"/>
</dbReference>
<dbReference type="FunFam" id="2.60.34.10:FF:000012">
    <property type="entry name" value="Heat shock 70 kDa protein"/>
    <property type="match status" value="1"/>
</dbReference>
<keyword evidence="7" id="KW-0472">Membrane</keyword>
<dbReference type="InterPro" id="IPR001258">
    <property type="entry name" value="NHL_repeat"/>
</dbReference>
<evidence type="ECO:0000256" key="4">
    <source>
        <dbReference type="ARBA" id="ARBA00022840"/>
    </source>
</evidence>
<comment type="caution">
    <text evidence="8">The sequence shown here is derived from an EMBL/GenBank/DDBJ whole genome shotgun (WGS) entry which is preliminary data.</text>
</comment>
<evidence type="ECO:0000256" key="2">
    <source>
        <dbReference type="ARBA" id="ARBA00022737"/>
    </source>
</evidence>
<dbReference type="SUPFAM" id="SSF100920">
    <property type="entry name" value="Heat shock protein 70kD (HSP70), peptide-binding domain"/>
    <property type="match status" value="1"/>
</dbReference>
<dbReference type="InterPro" id="IPR029048">
    <property type="entry name" value="HSP70_C_sf"/>
</dbReference>
<dbReference type="InterPro" id="IPR018181">
    <property type="entry name" value="Heat_shock_70_CS"/>
</dbReference>
<dbReference type="SUPFAM" id="SSF56399">
    <property type="entry name" value="ADP-ribosylation"/>
    <property type="match status" value="1"/>
</dbReference>
<dbReference type="FunFam" id="3.30.30.30:FF:000001">
    <property type="entry name" value="heat shock 70 kDa protein-like"/>
    <property type="match status" value="1"/>
</dbReference>
<dbReference type="Pfam" id="PF00012">
    <property type="entry name" value="HSP70"/>
    <property type="match status" value="1"/>
</dbReference>
<dbReference type="FunFam" id="3.30.420.40:FF:000172">
    <property type="entry name" value="Heat shock 70 kDa protein"/>
    <property type="match status" value="1"/>
</dbReference>
<gene>
    <name evidence="8" type="ORF">VCS650_LOCUS17073</name>
</gene>
<evidence type="ECO:0000256" key="3">
    <source>
        <dbReference type="ARBA" id="ARBA00022741"/>
    </source>
</evidence>
<evidence type="ECO:0000313" key="9">
    <source>
        <dbReference type="Proteomes" id="UP000663891"/>
    </source>
</evidence>
<dbReference type="CDD" id="cd05819">
    <property type="entry name" value="NHL"/>
    <property type="match status" value="1"/>
</dbReference>
<dbReference type="Gene3D" id="2.120.10.30">
    <property type="entry name" value="TolB, C-terminal domain"/>
    <property type="match status" value="1"/>
</dbReference>
<keyword evidence="5" id="KW-0040">ANK repeat</keyword>
<keyword evidence="4" id="KW-0067">ATP-binding</keyword>
<dbReference type="Proteomes" id="UP000663891">
    <property type="component" value="Unassembled WGS sequence"/>
</dbReference>
<dbReference type="PROSITE" id="PS50088">
    <property type="entry name" value="ANK_REPEAT"/>
    <property type="match status" value="1"/>
</dbReference>
<dbReference type="Gene3D" id="3.30.420.40">
    <property type="match status" value="2"/>
</dbReference>
<dbReference type="EMBL" id="CAJNON010000155">
    <property type="protein sequence ID" value="CAF1044817.1"/>
    <property type="molecule type" value="Genomic_DNA"/>
</dbReference>
<dbReference type="PRINTS" id="PR00301">
    <property type="entry name" value="HEATSHOCK70"/>
</dbReference>
<accession>A0A814K109</accession>
<dbReference type="InterPro" id="IPR029047">
    <property type="entry name" value="HSP70_peptide-bd_sf"/>
</dbReference>
<keyword evidence="2" id="KW-0677">Repeat</keyword>
<dbReference type="InterPro" id="IPR036770">
    <property type="entry name" value="Ankyrin_rpt-contain_sf"/>
</dbReference>
<evidence type="ECO:0000256" key="1">
    <source>
        <dbReference type="ARBA" id="ARBA00007381"/>
    </source>
</evidence>
<dbReference type="FunFam" id="3.90.640.10:FF:000002">
    <property type="entry name" value="Heat shock 70 kDa"/>
    <property type="match status" value="1"/>
</dbReference>
<dbReference type="PROSITE" id="PS51125">
    <property type="entry name" value="NHL"/>
    <property type="match status" value="2"/>
</dbReference>
<evidence type="ECO:0000313" key="8">
    <source>
        <dbReference type="EMBL" id="CAF1044817.1"/>
    </source>
</evidence>
<dbReference type="InterPro" id="IPR002110">
    <property type="entry name" value="Ankyrin_rpt"/>
</dbReference>
<feature type="transmembrane region" description="Helical" evidence="7">
    <location>
        <begin position="1506"/>
        <end position="1529"/>
    </location>
</feature>
<dbReference type="InterPro" id="IPR013126">
    <property type="entry name" value="Hsp_70_fam"/>
</dbReference>
<organism evidence="8 9">
    <name type="scientific">Adineta steineri</name>
    <dbReference type="NCBI Taxonomy" id="433720"/>
    <lineage>
        <taxon>Eukaryota</taxon>
        <taxon>Metazoa</taxon>
        <taxon>Spiralia</taxon>
        <taxon>Gnathifera</taxon>
        <taxon>Rotifera</taxon>
        <taxon>Eurotatoria</taxon>
        <taxon>Bdelloidea</taxon>
        <taxon>Adinetida</taxon>
        <taxon>Adinetidae</taxon>
        <taxon>Adineta</taxon>
    </lineage>
</organism>
<dbReference type="GO" id="GO:0005524">
    <property type="term" value="F:ATP binding"/>
    <property type="evidence" value="ECO:0007669"/>
    <property type="project" value="UniProtKB-KW"/>
</dbReference>
<dbReference type="Pfam" id="PF12796">
    <property type="entry name" value="Ank_2"/>
    <property type="match status" value="1"/>
</dbReference>
<dbReference type="PANTHER" id="PTHR19375">
    <property type="entry name" value="HEAT SHOCK PROTEIN 70KDA"/>
    <property type="match status" value="1"/>
</dbReference>
<dbReference type="SMART" id="SM00248">
    <property type="entry name" value="ANK"/>
    <property type="match status" value="1"/>
</dbReference>
<keyword evidence="7" id="KW-0812">Transmembrane</keyword>
<dbReference type="PROSITE" id="PS50297">
    <property type="entry name" value="ANK_REP_REGION"/>
    <property type="match status" value="1"/>
</dbReference>
<name>A0A814K109_9BILA</name>
<proteinExistence type="inferred from homology"/>
<dbReference type="SUPFAM" id="SSF53067">
    <property type="entry name" value="Actin-like ATPase domain"/>
    <property type="match status" value="2"/>
</dbReference>
<dbReference type="Gene3D" id="3.30.30.30">
    <property type="match status" value="1"/>
</dbReference>
<feature type="repeat" description="ANK" evidence="5">
    <location>
        <begin position="648"/>
        <end position="680"/>
    </location>
</feature>
<keyword evidence="7" id="KW-1133">Transmembrane helix</keyword>
<dbReference type="GO" id="GO:0140662">
    <property type="term" value="F:ATP-dependent protein folding chaperone"/>
    <property type="evidence" value="ECO:0007669"/>
    <property type="project" value="InterPro"/>
</dbReference>
<protein>
    <submittedName>
        <fullName evidence="8">Uncharacterized protein</fullName>
    </submittedName>
</protein>
<evidence type="ECO:0000256" key="7">
    <source>
        <dbReference type="SAM" id="Phobius"/>
    </source>
</evidence>
<dbReference type="Gene3D" id="2.60.34.10">
    <property type="entry name" value="Substrate Binding Domain Of DNAk, Chain A, domain 1"/>
    <property type="match status" value="1"/>
</dbReference>
<dbReference type="InterPro" id="IPR043129">
    <property type="entry name" value="ATPase_NBD"/>
</dbReference>
<evidence type="ECO:0000256" key="6">
    <source>
        <dbReference type="PROSITE-ProRule" id="PRU00504"/>
    </source>
</evidence>
<dbReference type="FunFam" id="3.30.420.40:FF:000026">
    <property type="entry name" value="Heat shock protein 70"/>
    <property type="match status" value="1"/>
</dbReference>
<dbReference type="InterPro" id="IPR011042">
    <property type="entry name" value="6-blade_b-propeller_TolB-like"/>
</dbReference>
<dbReference type="SUPFAM" id="SSF100934">
    <property type="entry name" value="Heat shock protein 70kD (HSP70), C-terminal subdomain"/>
    <property type="match status" value="1"/>
</dbReference>
<reference evidence="8" key="1">
    <citation type="submission" date="2021-02" db="EMBL/GenBank/DDBJ databases">
        <authorList>
            <person name="Nowell W R."/>
        </authorList>
    </citation>
    <scope>NUCLEOTIDE SEQUENCE</scope>
</reference>
<dbReference type="SUPFAM" id="SSF48403">
    <property type="entry name" value="Ankyrin repeat"/>
    <property type="match status" value="1"/>
</dbReference>
<dbReference type="Gene3D" id="3.90.640.10">
    <property type="entry name" value="Actin, Chain A, domain 4"/>
    <property type="match status" value="1"/>
</dbReference>
<sequence length="1624" mass="183620">MSTEGQGRDSGVTIGIDLGTAYSCVAVYQNGRVEIIPNEQGNQITPSYVAFNNNGRLLGDEAKNQTSINPRNTIFHTKRLIGRKFNDPDVQSDLKHWPFKVINDNGRPKIEVTYKNQTKVFTPEEISSMILIKMKNIAEIYLGKKVSSAVITVPASFNSSQRQSTKDAGTIAGLHVLRIINESSAAALAYGFDQQNISKERNILVFDFGGGTLSVSIGAVTEGIFEIKSIAGVAHLGGEDFHNRMIHHFVQELKRKYGKDLQSDECALQRLRIACEHAKLVLSSSSQASIEIDSLHEQIDFYSTITRDRFEQLNHDLFRLILVPIEKSLRDAKMDKSQIHEIVLVGGSTRIPKVQKLLQDFFNGKQLYKSINPDEAVAYGAAIEAAILTGDKSKKLKDILLFDIVPLPLGIEASDGTMAVVITRNTRLPEVQTRTFTTHKDNQLGCDIKVFEGEQRMAKNNYFLASFQLFPIHPAPQGQPKIEVTFDIDVNGILNVSAVEKAFGKAKKMTMTPDSGHLSKDELKRMINEAQIEQDRIEANNSLQSYCLHIKSTIDDENFTNTIDDYDKKKMIHVAEETLIWSERNQFAKKEELEDKLKEVTKMCSSLTMEVQPVTSRFYNACQDNNSSLVKHYLEIMSTEQINQIEPNGSSALHVASFFGHEEIVQILLKKGACYSKKNKYNCTPLEEAKTDKIKQIIRRRMNKTRFVSDSITWTLATYDANVQVHRYFKFMELFIRPPELDKLISYIKTNYVETDLKDIDDFHTVKEYFDMAINENDPIYLLKAYTAETGFYPKLNLHIAQLHPENLTDKDIVGRTLYVAIIARHPKLETLSYTGITYRCMIITSNDLEQHEIGTRILTKTFSSTSKQMNVVLRFLHNNVDTDDRLSVICEYEILNQRTALDIQCISLFEGEQEVLILPYSIFKIVDIKFDKNNSPQVEIKLKESLSFNQPKLSPTATWNSNGITFANQSIVGEYPTGIFVNTNNTIYVANEEKNTIVMWEEGSVNPTKIISGSFVKPTSLFVTSNGDIYIDDGEKNGRVQKWMVETNTFITVMNVNSSCYGLFIDINDTLYCSMFGNHQVVKRSLNDSVMNSNCVAAGTGIRGSASDQLASPRGIFVDVNLDLYVADCLNHRIQLFQLGESNGITVAGYTSRNPTIELSRPSGVILDSEKYLFIADSGNNRIIGSDKNGFRCLAGCYREGSQPNQLYHPFSFSFDRSGNIFVTDQWNHRIQKFQYFEESCGSPSVIEIKYSDDVQSIYSLQLTTNSQKYSRDCRKSNYYYQTIRVNVMETGYYALSSNSSMDTFGDIYEDDFNPMNPVENRLSQDYRACNYRDFKFIAYLHTSTTYILVVTTLSPNITGNFSILTSGPHNTNLNPYTRILASCFIGQKCQFYKKSVGVILDDILRDEIRPNMALTDQTTWLKINAALTMVMFVGGFINNQKTCSLGTSVWCCLAISYVECGAKVDVCDYRPIPTIPTMIFHFTKPYFPIKPVTEKSILPHGLEIFLYIVAACYLYIHLLFLIGYTCWRCFRGVSTIFRNNQRHTKGQSKVNVSTQNDKELSVSTISILFEALPPSYNIAIDNHIPQVLLPSYDIAITHLQSVNKQSQLTTTTTATGDLILRV</sequence>
<feature type="repeat" description="NHL" evidence="6">
    <location>
        <begin position="1102"/>
        <end position="1141"/>
    </location>
</feature>
<dbReference type="OrthoDB" id="2401965at2759"/>
<comment type="similarity">
    <text evidence="1">Belongs to the heat shock protein 70 family.</text>
</comment>
<evidence type="ECO:0000256" key="5">
    <source>
        <dbReference type="PROSITE-ProRule" id="PRU00023"/>
    </source>
</evidence>
<dbReference type="PROSITE" id="PS01036">
    <property type="entry name" value="HSP70_3"/>
    <property type="match status" value="1"/>
</dbReference>
<dbReference type="Gene3D" id="1.20.1270.10">
    <property type="match status" value="1"/>
</dbReference>
<keyword evidence="3" id="KW-0547">Nucleotide-binding</keyword>
<feature type="repeat" description="NHL" evidence="6">
    <location>
        <begin position="1200"/>
        <end position="1238"/>
    </location>
</feature>